<proteinExistence type="predicted"/>
<comment type="caution">
    <text evidence="2">The sequence shown here is derived from an EMBL/GenBank/DDBJ whole genome shotgun (WGS) entry which is preliminary data.</text>
</comment>
<dbReference type="InterPro" id="IPR058502">
    <property type="entry name" value="PLL-like_beta-prop"/>
</dbReference>
<feature type="domain" description="PLL-like beta propeller" evidence="1">
    <location>
        <begin position="105"/>
        <end position="254"/>
    </location>
</feature>
<dbReference type="Gene3D" id="2.120.10.70">
    <property type="entry name" value="Fucose-specific lectin"/>
    <property type="match status" value="2"/>
</dbReference>
<dbReference type="SUPFAM" id="SSF89372">
    <property type="entry name" value="Fucose-specific lectin"/>
    <property type="match status" value="2"/>
</dbReference>
<protein>
    <recommendedName>
        <fullName evidence="1">PLL-like beta propeller domain-containing protein</fullName>
    </recommendedName>
</protein>
<gene>
    <name evidence="2" type="ORF">ACFFTO_45175</name>
</gene>
<dbReference type="EMBL" id="JBHMBK010000107">
    <property type="protein sequence ID" value="MFB9691401.1"/>
    <property type="molecule type" value="Genomic_DNA"/>
</dbReference>
<feature type="non-terminal residue" evidence="2">
    <location>
        <position position="1"/>
    </location>
</feature>
<accession>A0ABV5UJ44</accession>
<name>A0ABV5UJ44_9PSEU</name>
<organism evidence="2 3">
    <name type="scientific">Amycolatopsis plumensis</name>
    <dbReference type="NCBI Taxonomy" id="236508"/>
    <lineage>
        <taxon>Bacteria</taxon>
        <taxon>Bacillati</taxon>
        <taxon>Actinomycetota</taxon>
        <taxon>Actinomycetes</taxon>
        <taxon>Pseudonocardiales</taxon>
        <taxon>Pseudonocardiaceae</taxon>
        <taxon>Amycolatopsis</taxon>
    </lineage>
</organism>
<dbReference type="CDD" id="cd22954">
    <property type="entry name" value="PLL_lectin"/>
    <property type="match status" value="1"/>
</dbReference>
<dbReference type="Pfam" id="PF26607">
    <property type="entry name" value="DUF8189"/>
    <property type="match status" value="1"/>
</dbReference>
<keyword evidence="3" id="KW-1185">Reference proteome</keyword>
<sequence length="331" mass="35802">IDNDLPRFQSTGRVVAAPSLSGRLEMFAGGADGVWHRWQTELNGAWSGWEQLGGLPGARLGIGRSADGRLELFAVNNDKTLHRWQTQADGGWSNWQEEAGGGTDIAVVPDADGRLELFLAGHDQVWHRYEKSTDGNWTGWTGIGGLGMAHFGAGRSGNGRLELFAVNTDKTLHRWQKDPNGGWSDWQEEAGGGTDIAVAPSADGRLEVFLAGHDQVWHRYAKTIDGDWTGWAATGGLPEAQIAASRNADGHLEIVTTNGNAAEQNWQIGPNLGLAGWADMNGHGRDINIATNADGRLEIHLAGDDQIWNRHQQKTNGDWTGWNPFGGPPTP</sequence>
<evidence type="ECO:0000313" key="2">
    <source>
        <dbReference type="EMBL" id="MFB9691401.1"/>
    </source>
</evidence>
<evidence type="ECO:0000259" key="1">
    <source>
        <dbReference type="Pfam" id="PF26607"/>
    </source>
</evidence>
<dbReference type="Proteomes" id="UP001589535">
    <property type="component" value="Unassembled WGS sequence"/>
</dbReference>
<dbReference type="RefSeq" id="WP_378208319.1">
    <property type="nucleotide sequence ID" value="NZ_JBHMBK010000107.1"/>
</dbReference>
<evidence type="ECO:0000313" key="3">
    <source>
        <dbReference type="Proteomes" id="UP001589535"/>
    </source>
</evidence>
<reference evidence="2 3" key="1">
    <citation type="submission" date="2024-09" db="EMBL/GenBank/DDBJ databases">
        <authorList>
            <person name="Sun Q."/>
            <person name="Mori K."/>
        </authorList>
    </citation>
    <scope>NUCLEOTIDE SEQUENCE [LARGE SCALE GENOMIC DNA]</scope>
    <source>
        <strain evidence="2 3">JCM 13852</strain>
    </source>
</reference>